<accession>A0A8H7BMQ7</accession>
<dbReference type="PANTHER" id="PTHR14187:SF5">
    <property type="entry name" value="HEAT SHOCK 70 KDA PROTEIN 12A"/>
    <property type="match status" value="1"/>
</dbReference>
<keyword evidence="2" id="KW-1185">Reference proteome</keyword>
<gene>
    <name evidence="1" type="ORF">EC973_007051</name>
</gene>
<dbReference type="PANTHER" id="PTHR14187">
    <property type="entry name" value="ALPHA KINASE/ELONGATION FACTOR 2 KINASE"/>
    <property type="match status" value="1"/>
</dbReference>
<protein>
    <recommendedName>
        <fullName evidence="3">Actin-like ATPase domain-containing protein</fullName>
    </recommendedName>
</protein>
<proteinExistence type="predicted"/>
<comment type="caution">
    <text evidence="1">The sequence shown here is derived from an EMBL/GenBank/DDBJ whole genome shotgun (WGS) entry which is preliminary data.</text>
</comment>
<evidence type="ECO:0008006" key="3">
    <source>
        <dbReference type="Google" id="ProtNLM"/>
    </source>
</evidence>
<sequence length="567" mass="63841">MKDAKDDRYKLVIAYDFGTTFSGASYAFTHTASEIFDVQKWPHKGGNYYPKTPTLSVYKASSPKILVDWGHGAKKVMSKPQAAKENILLSNFKLNLDEQCRPTPLDNGSSPVDAVADYLRELHRYVLADVSRGFAKNYQHSSFRYCITVPAMWSDKAKNMMRQAAVKAGLIQAHDPHDRLILISEPEAAALYCQKMCDQVNLKEGDRFLICDAGGGTVDLITFEIVNKEKNHLKQVTKGIGESCGSVFLDDQFRQLLREKLGPQADSLPATVMNNMMDQFIDNIKPEFDGLEDQYLNLPASIALDEIDVAQTEYCVDDATLILRADELKQKVFEPVICKVISLVEKQYSMIEDGRLDCIFIVGGFGSSNYLYQRIQGTFKNRVSQILCPPRAAMAVVRGAVYLGLNPRVITSRVSRRTYGINAGLPFDEKKDPPSSRVVRPDGSIRCTTRFLVFVRKNDVLPVDFCLREEMFVYYGTIKATDIMLYATEVDTIPRYYNEAGVQQVAAISIPIPNLDGIAYGERIPYTVRMYFGLTEIRMEADFGTGHVYTVYCNFDATNNYTDQDNK</sequence>
<dbReference type="InterPro" id="IPR043129">
    <property type="entry name" value="ATPase_NBD"/>
</dbReference>
<name>A0A8H7BMQ7_9FUNG</name>
<reference evidence="1" key="1">
    <citation type="submission" date="2020-01" db="EMBL/GenBank/DDBJ databases">
        <title>Genome Sequencing of Three Apophysomyces-Like Fungal Strains Confirms a Novel Fungal Genus in the Mucoromycota with divergent Burkholderia-like Endosymbiotic Bacteria.</title>
        <authorList>
            <person name="Stajich J.E."/>
            <person name="Macias A.M."/>
            <person name="Carter-House D."/>
            <person name="Lovett B."/>
            <person name="Kasson L.R."/>
            <person name="Berry K."/>
            <person name="Grigoriev I."/>
            <person name="Chang Y."/>
            <person name="Spatafora J."/>
            <person name="Kasson M.T."/>
        </authorList>
    </citation>
    <scope>NUCLEOTIDE SEQUENCE</scope>
    <source>
        <strain evidence="1">NRRL A-21654</strain>
    </source>
</reference>
<organism evidence="1 2">
    <name type="scientific">Apophysomyces ossiformis</name>
    <dbReference type="NCBI Taxonomy" id="679940"/>
    <lineage>
        <taxon>Eukaryota</taxon>
        <taxon>Fungi</taxon>
        <taxon>Fungi incertae sedis</taxon>
        <taxon>Mucoromycota</taxon>
        <taxon>Mucoromycotina</taxon>
        <taxon>Mucoromycetes</taxon>
        <taxon>Mucorales</taxon>
        <taxon>Mucorineae</taxon>
        <taxon>Mucoraceae</taxon>
        <taxon>Apophysomyces</taxon>
    </lineage>
</organism>
<dbReference type="Proteomes" id="UP000605846">
    <property type="component" value="Unassembled WGS sequence"/>
</dbReference>
<dbReference type="AlphaFoldDB" id="A0A8H7BMQ7"/>
<evidence type="ECO:0000313" key="2">
    <source>
        <dbReference type="Proteomes" id="UP000605846"/>
    </source>
</evidence>
<dbReference type="OrthoDB" id="2963168at2759"/>
<dbReference type="SUPFAM" id="SSF53067">
    <property type="entry name" value="Actin-like ATPase domain"/>
    <property type="match status" value="2"/>
</dbReference>
<dbReference type="EMBL" id="JABAYA010000049">
    <property type="protein sequence ID" value="KAF7727820.1"/>
    <property type="molecule type" value="Genomic_DNA"/>
</dbReference>
<dbReference type="Gene3D" id="3.30.420.40">
    <property type="match status" value="1"/>
</dbReference>
<evidence type="ECO:0000313" key="1">
    <source>
        <dbReference type="EMBL" id="KAF7727820.1"/>
    </source>
</evidence>
<dbReference type="CDD" id="cd10229">
    <property type="entry name" value="ASKHA_NBD_HSP70_HSPA12"/>
    <property type="match status" value="1"/>
</dbReference>